<evidence type="ECO:0000313" key="4">
    <source>
        <dbReference type="EMBL" id="KFI52654.1"/>
    </source>
</evidence>
<feature type="transmembrane region" description="Helical" evidence="2">
    <location>
        <begin position="248"/>
        <end position="269"/>
    </location>
</feature>
<feature type="transmembrane region" description="Helical" evidence="2">
    <location>
        <begin position="433"/>
        <end position="456"/>
    </location>
</feature>
<dbReference type="AlphaFoldDB" id="A0A087A1K4"/>
<evidence type="ECO:0000313" key="5">
    <source>
        <dbReference type="Proteomes" id="UP000029108"/>
    </source>
</evidence>
<dbReference type="eggNOG" id="COG3428">
    <property type="taxonomic scope" value="Bacteria"/>
</dbReference>
<dbReference type="PANTHER" id="PTHR34473:SF2">
    <property type="entry name" value="UPF0699 TRANSMEMBRANE PROTEIN YDBT"/>
    <property type="match status" value="1"/>
</dbReference>
<dbReference type="Proteomes" id="UP000029108">
    <property type="component" value="Unassembled WGS sequence"/>
</dbReference>
<keyword evidence="5" id="KW-1185">Reference proteome</keyword>
<feature type="transmembrane region" description="Helical" evidence="2">
    <location>
        <begin position="72"/>
        <end position="90"/>
    </location>
</feature>
<dbReference type="STRING" id="1437608.GCA_000771645_02523"/>
<protein>
    <submittedName>
        <fullName evidence="4">Membrane protein</fullName>
    </submittedName>
</protein>
<feature type="region of interest" description="Disordered" evidence="1">
    <location>
        <begin position="1"/>
        <end position="29"/>
    </location>
</feature>
<dbReference type="EMBL" id="JGYN01000004">
    <property type="protein sequence ID" value="KFI52654.1"/>
    <property type="molecule type" value="Genomic_DNA"/>
</dbReference>
<organism evidence="4 5">
    <name type="scientific">Bifidobacterium biavatii DSM 23969</name>
    <dbReference type="NCBI Taxonomy" id="1437608"/>
    <lineage>
        <taxon>Bacteria</taxon>
        <taxon>Bacillati</taxon>
        <taxon>Actinomycetota</taxon>
        <taxon>Actinomycetes</taxon>
        <taxon>Bifidobacteriales</taxon>
        <taxon>Bifidobacteriaceae</taxon>
        <taxon>Bifidobacterium</taxon>
    </lineage>
</organism>
<evidence type="ECO:0000259" key="3">
    <source>
        <dbReference type="Pfam" id="PF03703"/>
    </source>
</evidence>
<gene>
    <name evidence="4" type="ORF">BBIA_0335</name>
</gene>
<feature type="domain" description="YdbS-like PH" evidence="3">
    <location>
        <begin position="323"/>
        <end position="379"/>
    </location>
</feature>
<dbReference type="InterPro" id="IPR005182">
    <property type="entry name" value="YdbS-like_PH"/>
</dbReference>
<sequence>MGGATGETTRASQTGHDIQAQHAGRPGRHDDGWRMLHPAALIMGVASSVKSAIGVLLAVVGYRIIRNGWSDWIFAGAVVLALALFVVPAVTEWLTTRYRLGADALELRTGLFSRKHRTIGYGAIHTIDSASPMYLQPFGVTRLTVTAAGSDANITLDAVPAALQLELESLRASSRGGNGRGDTGDDPSPSTVRTTSAVSITQPSQHSATNSQTETPAAIDDLPARDGVPHSAADLPDRPVFRASVRDIILFAVTNIGAFTAALAIYAFFDRVRDLIPRDWMRSATRSVDAIVARGVLSIALFAAACVVTVMAVSVVAAMLRFYGFEVWRRGDDLVIVRGLFTRRTSTLPVSRIQTIVIRQSLLRRPFRLCSVSLGLSASAESGDDDSSGSDASEILPIVGTRRVTAILRSMLPEWDVRDGLPIRRTGRGLTRYYVTMPIACGLLAVAVTVGVMLTYGWMGRWWAWPVTAIVTLAAALWTARGWLRARVEGYALPVDETAASADGDADGRTQTSVSRSPAPPPHRGDRHARADPVHDGHPQVARAVRDA</sequence>
<feature type="region of interest" description="Disordered" evidence="1">
    <location>
        <begin position="173"/>
        <end position="213"/>
    </location>
</feature>
<dbReference type="OrthoDB" id="3190163at2"/>
<feature type="compositionally biased region" description="Polar residues" evidence="1">
    <location>
        <begin position="188"/>
        <end position="213"/>
    </location>
</feature>
<proteinExistence type="predicted"/>
<keyword evidence="2" id="KW-1133">Transmembrane helix</keyword>
<feature type="domain" description="YdbS-like PH" evidence="3">
    <location>
        <begin position="93"/>
        <end position="165"/>
    </location>
</feature>
<keyword evidence="2" id="KW-0472">Membrane</keyword>
<reference evidence="4 5" key="1">
    <citation type="submission" date="2014-03" db="EMBL/GenBank/DDBJ databases">
        <title>Genomics of Bifidobacteria.</title>
        <authorList>
            <person name="Ventura M."/>
            <person name="Milani C."/>
            <person name="Lugli G.A."/>
        </authorList>
    </citation>
    <scope>NUCLEOTIDE SEQUENCE [LARGE SCALE GENOMIC DNA]</scope>
    <source>
        <strain evidence="4 5">DSM 23969</strain>
    </source>
</reference>
<feature type="compositionally biased region" description="Basic and acidic residues" evidence="1">
    <location>
        <begin position="528"/>
        <end position="548"/>
    </location>
</feature>
<comment type="caution">
    <text evidence="4">The sequence shown here is derived from an EMBL/GenBank/DDBJ whole genome shotgun (WGS) entry which is preliminary data.</text>
</comment>
<feature type="transmembrane region" description="Helical" evidence="2">
    <location>
        <begin position="35"/>
        <end position="60"/>
    </location>
</feature>
<feature type="transmembrane region" description="Helical" evidence="2">
    <location>
        <begin position="462"/>
        <end position="480"/>
    </location>
</feature>
<feature type="compositionally biased region" description="Polar residues" evidence="1">
    <location>
        <begin position="1"/>
        <end position="16"/>
    </location>
</feature>
<evidence type="ECO:0000256" key="2">
    <source>
        <dbReference type="SAM" id="Phobius"/>
    </source>
</evidence>
<feature type="transmembrane region" description="Helical" evidence="2">
    <location>
        <begin position="291"/>
        <end position="320"/>
    </location>
</feature>
<accession>A0A087A1K4</accession>
<name>A0A087A1K4_9BIFI</name>
<dbReference type="PANTHER" id="PTHR34473">
    <property type="entry name" value="UPF0699 TRANSMEMBRANE PROTEIN YDBS"/>
    <property type="match status" value="1"/>
</dbReference>
<keyword evidence="2" id="KW-0812">Transmembrane</keyword>
<dbReference type="PIRSF" id="PIRSF026631">
    <property type="entry name" value="UCP026631"/>
    <property type="match status" value="1"/>
</dbReference>
<dbReference type="InterPro" id="IPR014529">
    <property type="entry name" value="UCP026631"/>
</dbReference>
<dbReference type="Pfam" id="PF03703">
    <property type="entry name" value="bPH_2"/>
    <property type="match status" value="2"/>
</dbReference>
<feature type="region of interest" description="Disordered" evidence="1">
    <location>
        <begin position="499"/>
        <end position="548"/>
    </location>
</feature>
<dbReference type="RefSeq" id="WP_033493358.1">
    <property type="nucleotide sequence ID" value="NZ_JDUU01000009.1"/>
</dbReference>
<evidence type="ECO:0000256" key="1">
    <source>
        <dbReference type="SAM" id="MobiDB-lite"/>
    </source>
</evidence>